<evidence type="ECO:0000256" key="3">
    <source>
        <dbReference type="ARBA" id="ARBA00022452"/>
    </source>
</evidence>
<dbReference type="PANTHER" id="PTHR47234">
    <property type="match status" value="1"/>
</dbReference>
<evidence type="ECO:0000256" key="5">
    <source>
        <dbReference type="ARBA" id="ARBA00022692"/>
    </source>
</evidence>
<dbReference type="SUPFAM" id="SSF56935">
    <property type="entry name" value="Porins"/>
    <property type="match status" value="1"/>
</dbReference>
<feature type="compositionally biased region" description="Low complexity" evidence="12">
    <location>
        <begin position="111"/>
        <end position="125"/>
    </location>
</feature>
<evidence type="ECO:0000256" key="4">
    <source>
        <dbReference type="ARBA" id="ARBA00022496"/>
    </source>
</evidence>
<evidence type="ECO:0000259" key="14">
    <source>
        <dbReference type="SMART" id="SM00965"/>
    </source>
</evidence>
<comment type="similarity">
    <text evidence="10 11">Belongs to the TonB-dependent receptor family.</text>
</comment>
<dbReference type="GO" id="GO:0006826">
    <property type="term" value="P:iron ion transport"/>
    <property type="evidence" value="ECO:0007669"/>
    <property type="project" value="UniProtKB-KW"/>
</dbReference>
<evidence type="ECO:0000256" key="9">
    <source>
        <dbReference type="ARBA" id="ARBA00023237"/>
    </source>
</evidence>
<dbReference type="Pfam" id="PF07715">
    <property type="entry name" value="Plug"/>
    <property type="match status" value="1"/>
</dbReference>
<evidence type="ECO:0000256" key="8">
    <source>
        <dbReference type="ARBA" id="ARBA00023136"/>
    </source>
</evidence>
<dbReference type="InterPro" id="IPR036942">
    <property type="entry name" value="Beta-barrel_TonB_sf"/>
</dbReference>
<keyword evidence="4" id="KW-0410">Iron transport</keyword>
<dbReference type="InterPro" id="IPR000531">
    <property type="entry name" value="Beta-barrel_TonB"/>
</dbReference>
<keyword evidence="3 10" id="KW-1134">Transmembrane beta strand</keyword>
<feature type="signal peptide" evidence="13">
    <location>
        <begin position="1"/>
        <end position="30"/>
    </location>
</feature>
<evidence type="ECO:0000256" key="7">
    <source>
        <dbReference type="ARBA" id="ARBA00023077"/>
    </source>
</evidence>
<evidence type="ECO:0000256" key="10">
    <source>
        <dbReference type="PROSITE-ProRule" id="PRU01360"/>
    </source>
</evidence>
<sequence>MDSPKRARSAQRRGLLLCAAWALASVPAMAPAAYAQEVHPRFDIAAGSLDQALQRYMVLTGRQILYRSQLVEGRRTSSVVGSMDADKALHKLIGGYPITVSHQGRNVYVLSPRGAPSPQGQGQSQHRPVPQRLPQAIAPRPKPVRAPDMAAAGIVVTGTNIRSAAPPSSPVISMTATDIARSGAGTVAEALALLPQNFGGMANEDTSLTGSDRVSINPGLGASINLRGLGSDATLTLVNGRRTAGAGGKGDFTDLSSIPAVAVERVEVLADGASALYGSDAIGGVVNILLRKDFEGAESRLRLGTVTRGGSEDIIAGQVVGARWATGHILAAYEYQHRGRLPGSARKYTRSADLRQLGGHDYRQYFSAPGTVVVLDPVSRTYVPAYAIPDGQDGTDLEPSDFLPGASLSSPRAHVDLLSKQDRHSLFVSGEQELTAGLTFYAEGRYSDRKFDAKSQPSLTIMSVTRANPWFVSPTGGSSVAIAYDFGRDIGPILTSGRVRSHSVTAGVRAELGGDWQVDAYMSHARQVDRQLSDHLLNSSALNEALGLTADNPLTAYSAARDGYFNPFGDGSSNSAAIIDFIGSGFIRQRYSSELLNGSMIADGTLFDLPGGPLKLAFGTQAREEHFSRSVQTFASGVTPPAPVTPKANRTIVAVFGELAVPMVGPGNARPGVERLDLSVAVRHERYSDFGSTTNPKIGLVWEPAQGLQLRGSWGTSFRAPALPEIFDPFRVSYTQLPTTGGGNLPVLTQRGGNRSLEPEKAKSLTVGFRVQPKAVPGFGLEASYFQTRFSNRIGQPVTENILQALTNPIYAPYVTLIDPAHNAADLARVRELLAVPGSSVPTTFAPESFRAILDGRYVNSARVDVRGVDIQMRQSLTLGSNRLNISVNSMILIDYKDQLTPASPMIERVGTLGNPVDFRLRGTLDWARGDVGATLSLNHVGPYTDNISAPARPISSWNGVDLQLRYEPRTAEGWRKGLSLAVTVQNLFDSDPPFVDRNLGFAYDPANADVLGRFVSMQVKKRW</sequence>
<dbReference type="PROSITE" id="PS51318">
    <property type="entry name" value="TAT"/>
    <property type="match status" value="1"/>
</dbReference>
<keyword evidence="8 10" id="KW-0472">Membrane</keyword>
<proteinExistence type="inferred from homology"/>
<evidence type="ECO:0000313" key="16">
    <source>
        <dbReference type="Proteomes" id="UP000033874"/>
    </source>
</evidence>
<keyword evidence="6" id="KW-0408">Iron</keyword>
<evidence type="ECO:0000256" key="1">
    <source>
        <dbReference type="ARBA" id="ARBA00004571"/>
    </source>
</evidence>
<dbReference type="SMART" id="SM00965">
    <property type="entry name" value="STN"/>
    <property type="match status" value="1"/>
</dbReference>
<gene>
    <name evidence="15" type="ORF">YP76_25940</name>
</gene>
<dbReference type="PANTHER" id="PTHR47234:SF2">
    <property type="entry name" value="TONB-DEPENDENT RECEPTOR"/>
    <property type="match status" value="1"/>
</dbReference>
<evidence type="ECO:0000256" key="6">
    <source>
        <dbReference type="ARBA" id="ARBA00023004"/>
    </source>
</evidence>
<dbReference type="GO" id="GO:0009279">
    <property type="term" value="C:cell outer membrane"/>
    <property type="evidence" value="ECO:0007669"/>
    <property type="project" value="UniProtKB-SubCell"/>
</dbReference>
<dbReference type="Gene3D" id="2.170.130.10">
    <property type="entry name" value="TonB-dependent receptor, plug domain"/>
    <property type="match status" value="1"/>
</dbReference>
<dbReference type="Gene3D" id="2.40.170.20">
    <property type="entry name" value="TonB-dependent receptor, beta-barrel domain"/>
    <property type="match status" value="1"/>
</dbReference>
<keyword evidence="16" id="KW-1185">Reference proteome</keyword>
<accession>A0A0M3AHR1</accession>
<evidence type="ECO:0000256" key="11">
    <source>
        <dbReference type="RuleBase" id="RU003357"/>
    </source>
</evidence>
<keyword evidence="9 10" id="KW-0998">Cell outer membrane</keyword>
<organism evidence="15 16">
    <name type="scientific">Sphingobium chungbukense</name>
    <dbReference type="NCBI Taxonomy" id="56193"/>
    <lineage>
        <taxon>Bacteria</taxon>
        <taxon>Pseudomonadati</taxon>
        <taxon>Pseudomonadota</taxon>
        <taxon>Alphaproteobacteria</taxon>
        <taxon>Sphingomonadales</taxon>
        <taxon>Sphingomonadaceae</taxon>
        <taxon>Sphingobium</taxon>
    </lineage>
</organism>
<evidence type="ECO:0000313" key="15">
    <source>
        <dbReference type="EMBL" id="KKW89365.1"/>
    </source>
</evidence>
<evidence type="ECO:0000256" key="13">
    <source>
        <dbReference type="SAM" id="SignalP"/>
    </source>
</evidence>
<dbReference type="InterPro" id="IPR011662">
    <property type="entry name" value="Secretin/TonB_short_N"/>
</dbReference>
<keyword evidence="4" id="KW-0406">Ion transport</keyword>
<dbReference type="Pfam" id="PF00593">
    <property type="entry name" value="TonB_dep_Rec_b-barrel"/>
    <property type="match status" value="1"/>
</dbReference>
<keyword evidence="13" id="KW-0732">Signal</keyword>
<keyword evidence="2 10" id="KW-0813">Transport</keyword>
<reference evidence="15 16" key="1">
    <citation type="submission" date="2015-04" db="EMBL/GenBank/DDBJ databases">
        <title>Genome sequence of aromatic hydrocarbons-degrading Sphingobium chungbukense DJ77.</title>
        <authorList>
            <person name="Kim Y.-C."/>
            <person name="Chae J.-C."/>
        </authorList>
    </citation>
    <scope>NUCLEOTIDE SEQUENCE [LARGE SCALE GENOMIC DNA]</scope>
    <source>
        <strain evidence="15 16">DJ77</strain>
    </source>
</reference>
<dbReference type="AlphaFoldDB" id="A0A0M3AHR1"/>
<dbReference type="InterPro" id="IPR037066">
    <property type="entry name" value="Plug_dom_sf"/>
</dbReference>
<dbReference type="Proteomes" id="UP000033874">
    <property type="component" value="Unassembled WGS sequence"/>
</dbReference>
<protein>
    <recommendedName>
        <fullName evidence="14">Secretin/TonB short N-terminal domain-containing protein</fullName>
    </recommendedName>
</protein>
<keyword evidence="7 11" id="KW-0798">TonB box</keyword>
<dbReference type="InterPro" id="IPR012910">
    <property type="entry name" value="Plug_dom"/>
</dbReference>
<keyword evidence="5 10" id="KW-0812">Transmembrane</keyword>
<feature type="chain" id="PRO_5005650246" description="Secretin/TonB short N-terminal domain-containing protein" evidence="13">
    <location>
        <begin position="31"/>
        <end position="1024"/>
    </location>
</feature>
<feature type="region of interest" description="Disordered" evidence="12">
    <location>
        <begin position="111"/>
        <end position="130"/>
    </location>
</feature>
<dbReference type="STRING" id="56193.YP76_25940"/>
<dbReference type="PROSITE" id="PS52016">
    <property type="entry name" value="TONB_DEPENDENT_REC_3"/>
    <property type="match status" value="1"/>
</dbReference>
<feature type="domain" description="Secretin/TonB short N-terminal" evidence="14">
    <location>
        <begin position="62"/>
        <end position="113"/>
    </location>
</feature>
<dbReference type="PATRIC" id="fig|56193.3.peg.5480"/>
<comment type="subcellular location">
    <subcellularLocation>
        <location evidence="1 10">Cell outer membrane</location>
        <topology evidence="1 10">Multi-pass membrane protein</topology>
    </subcellularLocation>
</comment>
<name>A0A0M3AHR1_9SPHN</name>
<dbReference type="EMBL" id="LBIC01000022">
    <property type="protein sequence ID" value="KKW89365.1"/>
    <property type="molecule type" value="Genomic_DNA"/>
</dbReference>
<comment type="caution">
    <text evidence="15">The sequence shown here is derived from an EMBL/GenBank/DDBJ whole genome shotgun (WGS) entry which is preliminary data.</text>
</comment>
<dbReference type="Gene3D" id="3.55.50.30">
    <property type="match status" value="1"/>
</dbReference>
<dbReference type="InterPro" id="IPR006311">
    <property type="entry name" value="TAT_signal"/>
</dbReference>
<dbReference type="CDD" id="cd01347">
    <property type="entry name" value="ligand_gated_channel"/>
    <property type="match status" value="1"/>
</dbReference>
<evidence type="ECO:0000256" key="2">
    <source>
        <dbReference type="ARBA" id="ARBA00022448"/>
    </source>
</evidence>
<evidence type="ECO:0000256" key="12">
    <source>
        <dbReference type="SAM" id="MobiDB-lite"/>
    </source>
</evidence>
<dbReference type="InterPro" id="IPR039426">
    <property type="entry name" value="TonB-dep_rcpt-like"/>
</dbReference>